<dbReference type="AlphaFoldDB" id="C1DNH9"/>
<reference evidence="1 2" key="1">
    <citation type="journal article" date="2009" name="J. Bacteriol.">
        <title>Genome sequence of Azotobacter vinelandii, an obligate aerobe specialized to support diverse anaerobic metabolic processes.</title>
        <authorList>
            <person name="Setubal J.C."/>
            <person name="dos Santos P."/>
            <person name="Goldman B.S."/>
            <person name="Ertesvag H."/>
            <person name="Espin G."/>
            <person name="Rubio L.M."/>
            <person name="Valla S."/>
            <person name="Almeida N.F."/>
            <person name="Balasubramanian D."/>
            <person name="Cromes L."/>
            <person name="Curatti L."/>
            <person name="Du Z."/>
            <person name="Godsy E."/>
            <person name="Goodner B."/>
            <person name="Hellner-Burris K."/>
            <person name="Hernandez J.A."/>
            <person name="Houmiel K."/>
            <person name="Imperial J."/>
            <person name="Kennedy C."/>
            <person name="Larson T.J."/>
            <person name="Latreille P."/>
            <person name="Ligon L.S."/>
            <person name="Lu J."/>
            <person name="Maerk M."/>
            <person name="Miller N.M."/>
            <person name="Norton S."/>
            <person name="O'Carroll I.P."/>
            <person name="Paulsen I."/>
            <person name="Raulfs E.C."/>
            <person name="Roemer R."/>
            <person name="Rosser J."/>
            <person name="Segura D."/>
            <person name="Slater S."/>
            <person name="Stricklin S.L."/>
            <person name="Studholme D.J."/>
            <person name="Sun J."/>
            <person name="Viana C.J."/>
            <person name="Wallin E."/>
            <person name="Wang B."/>
            <person name="Wheeler C."/>
            <person name="Zhu H."/>
            <person name="Dean D.R."/>
            <person name="Dixon R."/>
            <person name="Wood D."/>
        </authorList>
    </citation>
    <scope>NUCLEOTIDE SEQUENCE [LARGE SCALE GENOMIC DNA]</scope>
    <source>
        <strain evidence="2">DJ / ATCC BAA-1303</strain>
    </source>
</reference>
<dbReference type="EMBL" id="CP001157">
    <property type="protein sequence ID" value="ACO77195.1"/>
    <property type="molecule type" value="Genomic_DNA"/>
</dbReference>
<sequence length="33" mass="3468">MVACALASKLARIAWALATKHTRFDAGPDTLPA</sequence>
<dbReference type="EnsemblBacteria" id="ACO77195">
    <property type="protein sequence ID" value="ACO77195"/>
    <property type="gene ID" value="Avin_09610"/>
</dbReference>
<dbReference type="KEGG" id="avn:Avin_09610"/>
<organism evidence="1 2">
    <name type="scientific">Azotobacter vinelandii (strain DJ / ATCC BAA-1303)</name>
    <dbReference type="NCBI Taxonomy" id="322710"/>
    <lineage>
        <taxon>Bacteria</taxon>
        <taxon>Pseudomonadati</taxon>
        <taxon>Pseudomonadota</taxon>
        <taxon>Gammaproteobacteria</taxon>
        <taxon>Pseudomonadales</taxon>
        <taxon>Pseudomonadaceae</taxon>
        <taxon>Azotobacter</taxon>
    </lineage>
</organism>
<accession>C1DNH9</accession>
<dbReference type="Proteomes" id="UP000002424">
    <property type="component" value="Chromosome"/>
</dbReference>
<evidence type="ECO:0000313" key="2">
    <source>
        <dbReference type="Proteomes" id="UP000002424"/>
    </source>
</evidence>
<gene>
    <name evidence="1" type="ordered locus">Avin_09610</name>
</gene>
<dbReference type="HOGENOM" id="CLU_3380292_0_0_6"/>
<name>C1DNH9_AZOVD</name>
<evidence type="ECO:0000313" key="1">
    <source>
        <dbReference type="EMBL" id="ACO77195.1"/>
    </source>
</evidence>
<protein>
    <submittedName>
        <fullName evidence="1">Transposase, IS111A/IS1328/IS1533</fullName>
    </submittedName>
</protein>
<proteinExistence type="predicted"/>
<keyword evidence="2" id="KW-1185">Reference proteome</keyword>